<sequence>MTPTITPEVIERLTDTARLLRRDVVTMIHLAGDGHPAPSLSVVEIITALYFQVMRIDPARSHWEDRDRFILSKGHACPTLYAALARRGYFSPDALPTLRHINSILQGHPDMKKTPGIDSTAGSLGNGISIGLGMALAGRLQGKEYFTYIITGDGELNEGVAWEALMAAKHHHAGRLIVFVDNNGYQSGGKIAEISGIMPLSPKFESFGWHCQEIDGHDIEAILKAVAAAQAELERPSIIVARTTKGKGIPFMEGNNAWHKGALSKEQLQEALIALGGIES</sequence>
<evidence type="ECO:0000256" key="2">
    <source>
        <dbReference type="ARBA" id="ARBA00007131"/>
    </source>
</evidence>
<evidence type="ECO:0000259" key="4">
    <source>
        <dbReference type="Pfam" id="PF00456"/>
    </source>
</evidence>
<dbReference type="SUPFAM" id="SSF52518">
    <property type="entry name" value="Thiamin diphosphate-binding fold (THDP-binding)"/>
    <property type="match status" value="1"/>
</dbReference>
<proteinExistence type="inferred from homology"/>
<dbReference type="CDD" id="cd02012">
    <property type="entry name" value="TPP_TK"/>
    <property type="match status" value="1"/>
</dbReference>
<dbReference type="EMBL" id="DF820460">
    <property type="protein sequence ID" value="GAK53795.1"/>
    <property type="molecule type" value="Genomic_DNA"/>
</dbReference>
<comment type="cofactor">
    <cofactor evidence="1">
        <name>thiamine diphosphate</name>
        <dbReference type="ChEBI" id="CHEBI:58937"/>
    </cofactor>
</comment>
<organism evidence="5 6">
    <name type="scientific">Candidatus Moduliflexus flocculans</name>
    <dbReference type="NCBI Taxonomy" id="1499966"/>
    <lineage>
        <taxon>Bacteria</taxon>
        <taxon>Candidatus Moduliflexota</taxon>
        <taxon>Candidatus Moduliflexia</taxon>
        <taxon>Candidatus Moduliflexales</taxon>
        <taxon>Candidatus Moduliflexaceae</taxon>
    </lineage>
</organism>
<dbReference type="InterPro" id="IPR005474">
    <property type="entry name" value="Transketolase_N"/>
</dbReference>
<evidence type="ECO:0000256" key="1">
    <source>
        <dbReference type="ARBA" id="ARBA00001964"/>
    </source>
</evidence>
<dbReference type="Proteomes" id="UP000030700">
    <property type="component" value="Unassembled WGS sequence"/>
</dbReference>
<dbReference type="PANTHER" id="PTHR47514:SF1">
    <property type="entry name" value="TRANSKETOLASE N-TERMINAL SECTION-RELATED"/>
    <property type="match status" value="1"/>
</dbReference>
<dbReference type="Pfam" id="PF00456">
    <property type="entry name" value="Transketolase_N"/>
    <property type="match status" value="1"/>
</dbReference>
<name>A0A081BQW4_9BACT</name>
<evidence type="ECO:0000313" key="6">
    <source>
        <dbReference type="Proteomes" id="UP000030700"/>
    </source>
</evidence>
<gene>
    <name evidence="5" type="ORF">U14_05069</name>
</gene>
<reference evidence="5 6" key="1">
    <citation type="journal article" date="2015" name="PeerJ">
        <title>First genomic representation of candidate bacterial phylum KSB3 points to enhanced environmental sensing as a trigger of wastewater bulking.</title>
        <authorList>
            <person name="Sekiguchi Y."/>
            <person name="Ohashi A."/>
            <person name="Parks D.H."/>
            <person name="Yamauchi T."/>
            <person name="Tyson G.W."/>
            <person name="Hugenholtz P."/>
        </authorList>
    </citation>
    <scope>NUCLEOTIDE SEQUENCE [LARGE SCALE GENOMIC DNA]</scope>
</reference>
<keyword evidence="3" id="KW-0786">Thiamine pyrophosphate</keyword>
<dbReference type="STRING" id="1499966.U14_05069"/>
<dbReference type="PANTHER" id="PTHR47514">
    <property type="entry name" value="TRANSKETOLASE N-TERMINAL SECTION-RELATED"/>
    <property type="match status" value="1"/>
</dbReference>
<comment type="similarity">
    <text evidence="2">Belongs to the transketolase family.</text>
</comment>
<dbReference type="HOGENOM" id="CLU_009227_4_1_0"/>
<accession>A0A081BQW4</accession>
<dbReference type="InterPro" id="IPR029061">
    <property type="entry name" value="THDP-binding"/>
</dbReference>
<feature type="domain" description="Transketolase N-terminal" evidence="4">
    <location>
        <begin position="12"/>
        <end position="276"/>
    </location>
</feature>
<evidence type="ECO:0000313" key="5">
    <source>
        <dbReference type="EMBL" id="GAK53795.1"/>
    </source>
</evidence>
<evidence type="ECO:0000256" key="3">
    <source>
        <dbReference type="ARBA" id="ARBA00023052"/>
    </source>
</evidence>
<dbReference type="AlphaFoldDB" id="A0A081BQW4"/>
<protein>
    <submittedName>
        <fullName evidence="5">Transketolase, N-terminal subunit</fullName>
    </submittedName>
</protein>
<dbReference type="Gene3D" id="3.40.50.970">
    <property type="match status" value="1"/>
</dbReference>
<keyword evidence="6" id="KW-1185">Reference proteome</keyword>